<gene>
    <name evidence="1" type="ORF">J1N51_07110</name>
</gene>
<dbReference type="RefSeq" id="WP_208833229.1">
    <property type="nucleotide sequence ID" value="NZ_CP072110.1"/>
</dbReference>
<reference evidence="1" key="1">
    <citation type="submission" date="2021-03" db="EMBL/GenBank/DDBJ databases">
        <title>Description of Psychrosphaera ytuae sp. nov. isolated from deep sea sediment of South China Sea.</title>
        <authorList>
            <person name="Zhang J."/>
            <person name="Xu X.-D."/>
        </authorList>
    </citation>
    <scope>NUCLEOTIDE SEQUENCE</scope>
    <source>
        <strain evidence="1">MTZ26</strain>
    </source>
</reference>
<dbReference type="EMBL" id="CP072110">
    <property type="protein sequence ID" value="QTH65194.1"/>
    <property type="molecule type" value="Genomic_DNA"/>
</dbReference>
<evidence type="ECO:0000313" key="1">
    <source>
        <dbReference type="EMBL" id="QTH65194.1"/>
    </source>
</evidence>
<dbReference type="Proteomes" id="UP000682739">
    <property type="component" value="Chromosome"/>
</dbReference>
<proteinExistence type="predicted"/>
<dbReference type="AlphaFoldDB" id="A0A975DDX9"/>
<evidence type="ECO:0000313" key="2">
    <source>
        <dbReference type="Proteomes" id="UP000682739"/>
    </source>
</evidence>
<keyword evidence="2" id="KW-1185">Reference proteome</keyword>
<protein>
    <submittedName>
        <fullName evidence="1">Uncharacterized protein</fullName>
    </submittedName>
</protein>
<name>A0A975DDX9_9GAMM</name>
<dbReference type="KEGG" id="psym:J1N51_07110"/>
<organism evidence="1 2">
    <name type="scientific">Psychrosphaera ytuae</name>
    <dbReference type="NCBI Taxonomy" id="2820710"/>
    <lineage>
        <taxon>Bacteria</taxon>
        <taxon>Pseudomonadati</taxon>
        <taxon>Pseudomonadota</taxon>
        <taxon>Gammaproteobacteria</taxon>
        <taxon>Alteromonadales</taxon>
        <taxon>Pseudoalteromonadaceae</taxon>
        <taxon>Psychrosphaera</taxon>
    </lineage>
</organism>
<sequence length="223" mass="25640">MTTNKLQNDLWQPSDNRAKIAELCNVLYERELNRLSQEQSLSKEALQRTMRSLPYYIQKAAYHILNTETPLELDESNASWLAKQTTVPFSVKADKDKTSEFYQKHARVPLIVPVSVDVFGIEHLVLDSIDEVDELNQRIHCNQNGWFNFDGRAQEDSQNTQKQLLKPTKAVMSAAVCGHQWKNQHRMASRALALRELLLATQVNWKKLSQPLPVKSKTGKNIR</sequence>
<accession>A0A975DDX9</accession>